<dbReference type="InterPro" id="IPR006153">
    <property type="entry name" value="Cation/H_exchanger_TM"/>
</dbReference>
<dbReference type="InterPro" id="IPR004771">
    <property type="entry name" value="K/H_exchanger"/>
</dbReference>
<dbReference type="Proteomes" id="UP001320119">
    <property type="component" value="Chromosome"/>
</dbReference>
<feature type="transmembrane region" description="Helical" evidence="11">
    <location>
        <begin position="304"/>
        <end position="327"/>
    </location>
</feature>
<dbReference type="GO" id="GO:0015297">
    <property type="term" value="F:antiporter activity"/>
    <property type="evidence" value="ECO:0007669"/>
    <property type="project" value="UniProtKB-KW"/>
</dbReference>
<evidence type="ECO:0000256" key="10">
    <source>
        <dbReference type="ARBA" id="ARBA00023136"/>
    </source>
</evidence>
<keyword evidence="6 11" id="KW-0812">Transmembrane</keyword>
<dbReference type="Gene3D" id="1.20.1530.20">
    <property type="match status" value="1"/>
</dbReference>
<keyword evidence="5" id="KW-0633">Potassium transport</keyword>
<dbReference type="GO" id="GO:0005886">
    <property type="term" value="C:plasma membrane"/>
    <property type="evidence" value="ECO:0007669"/>
    <property type="project" value="TreeGrafter"/>
</dbReference>
<evidence type="ECO:0000256" key="3">
    <source>
        <dbReference type="ARBA" id="ARBA00022448"/>
    </source>
</evidence>
<evidence type="ECO:0000256" key="5">
    <source>
        <dbReference type="ARBA" id="ARBA00022538"/>
    </source>
</evidence>
<feature type="transmembrane region" description="Helical" evidence="11">
    <location>
        <begin position="183"/>
        <end position="206"/>
    </location>
</feature>
<organism evidence="13 14">
    <name type="scientific">Marinagarivorans cellulosilyticus</name>
    <dbReference type="NCBI Taxonomy" id="2721545"/>
    <lineage>
        <taxon>Bacteria</taxon>
        <taxon>Pseudomonadati</taxon>
        <taxon>Pseudomonadota</taxon>
        <taxon>Gammaproteobacteria</taxon>
        <taxon>Cellvibrionales</taxon>
        <taxon>Cellvibrionaceae</taxon>
        <taxon>Marinagarivorans</taxon>
    </lineage>
</organism>
<evidence type="ECO:0000256" key="2">
    <source>
        <dbReference type="ARBA" id="ARBA00005551"/>
    </source>
</evidence>
<keyword evidence="3" id="KW-0813">Transport</keyword>
<evidence type="ECO:0000256" key="11">
    <source>
        <dbReference type="SAM" id="Phobius"/>
    </source>
</evidence>
<keyword evidence="14" id="KW-1185">Reference proteome</keyword>
<keyword evidence="8 11" id="KW-1133">Transmembrane helix</keyword>
<feature type="transmembrane region" description="Helical" evidence="11">
    <location>
        <begin position="6"/>
        <end position="27"/>
    </location>
</feature>
<evidence type="ECO:0000313" key="14">
    <source>
        <dbReference type="Proteomes" id="UP001320119"/>
    </source>
</evidence>
<evidence type="ECO:0000313" key="13">
    <source>
        <dbReference type="EMBL" id="BCD98872.1"/>
    </source>
</evidence>
<dbReference type="AlphaFoldDB" id="A0AAN1WJS1"/>
<comment type="similarity">
    <text evidence="2">Belongs to the monovalent cation:proton antiporter 2 (CPA2) transporter (TC 2.A.37) family.</text>
</comment>
<evidence type="ECO:0000256" key="8">
    <source>
        <dbReference type="ARBA" id="ARBA00022989"/>
    </source>
</evidence>
<feature type="transmembrane region" description="Helical" evidence="11">
    <location>
        <begin position="39"/>
        <end position="56"/>
    </location>
</feature>
<feature type="transmembrane region" description="Helical" evidence="11">
    <location>
        <begin position="155"/>
        <end position="177"/>
    </location>
</feature>
<feature type="transmembrane region" description="Helical" evidence="11">
    <location>
        <begin position="239"/>
        <end position="259"/>
    </location>
</feature>
<proteinExistence type="inferred from homology"/>
<dbReference type="GO" id="GO:0008324">
    <property type="term" value="F:monoatomic cation transmembrane transporter activity"/>
    <property type="evidence" value="ECO:0007669"/>
    <property type="project" value="InterPro"/>
</dbReference>
<feature type="transmembrane region" description="Helical" evidence="11">
    <location>
        <begin position="122"/>
        <end position="143"/>
    </location>
</feature>
<dbReference type="GO" id="GO:0006813">
    <property type="term" value="P:potassium ion transport"/>
    <property type="evidence" value="ECO:0007669"/>
    <property type="project" value="UniProtKB-KW"/>
</dbReference>
<dbReference type="Gene3D" id="3.40.50.720">
    <property type="entry name" value="NAD(P)-binding Rossmann-like Domain"/>
    <property type="match status" value="1"/>
</dbReference>
<name>A0AAN1WJS1_9GAMM</name>
<dbReference type="PANTHER" id="PTHR46157:SF4">
    <property type="entry name" value="K(+) EFFLUX ANTIPORTER 3, CHLOROPLASTIC"/>
    <property type="match status" value="1"/>
</dbReference>
<dbReference type="RefSeq" id="WP_236983520.1">
    <property type="nucleotide sequence ID" value="NZ_AP023086.1"/>
</dbReference>
<reference evidence="13 14" key="1">
    <citation type="journal article" date="2022" name="IScience">
        <title>An ultrasensitive nanofiber-based assay for enzymatic hydrolysis and deep-sea microbial degradation of cellulose.</title>
        <authorList>
            <person name="Tsudome M."/>
            <person name="Tachioka M."/>
            <person name="Miyazaki M."/>
            <person name="Uchimura K."/>
            <person name="Tsuda M."/>
            <person name="Takaki Y."/>
            <person name="Deguchi S."/>
        </authorList>
    </citation>
    <scope>NUCLEOTIDE SEQUENCE [LARGE SCALE GENOMIC DNA]</scope>
    <source>
        <strain evidence="13 14">GE09</strain>
    </source>
</reference>
<evidence type="ECO:0000259" key="12">
    <source>
        <dbReference type="PROSITE" id="PS51201"/>
    </source>
</evidence>
<dbReference type="KEGG" id="marq:MARGE09_P3073"/>
<dbReference type="NCBIfam" id="TIGR00932">
    <property type="entry name" value="2a37"/>
    <property type="match status" value="1"/>
</dbReference>
<dbReference type="Pfam" id="PF02254">
    <property type="entry name" value="TrkA_N"/>
    <property type="match status" value="1"/>
</dbReference>
<dbReference type="SUPFAM" id="SSF51735">
    <property type="entry name" value="NAD(P)-binding Rossmann-fold domains"/>
    <property type="match status" value="1"/>
</dbReference>
<sequence length="575" mass="61415">MSAQAHPIVAVPYVLEVVAFLVAVVILVPLLKRIKISPVLGYLAVGAVIGPYALGLERDVAGVQHVAELGVIFLLFTIGLELSFERLRAFSRLIFGLGTLQVIICSTVIAFAAWLWGNEVNASIIIGLCLALSSTAMVMQLLAERGENAAVHGRASFAVLLLQDLAVVPILILVGVFGDNSGGSLWVSVGGALAKAIIVVVLIVVLGRYVLRYLFRVVATTRSVDVFTAMILLSVLATSVATGMAGLSMALGAFLAGLLLAETEFRHQIESEIEPFKGLLLGLFFMSVGMSIDFVLAFERGIWVLLSVFGLIGLKTVITTLIARCFLPTWGASLRTGLLLSEAGEFAFVVIGQATLTYSILPNETAQFMVVVAGLSMALTPLLAWLGKRVELAMLKEPPSVTLKPEDAEGLHDHVVIIGFGRVGQSVASVLAQQSIPYVGFDADTKRVQTLREKGEPVFFGDGNKMDVLERAGADTASALLMTTDDAAQTEAVVVQIRQRWPNLPILVRARDHSHSHALVASGATTVVPETLEASLQLSGHVLCALGFPREEANACMEVIRRNNYDALPTPSVRS</sequence>
<keyword evidence="4" id="KW-0050">Antiport</keyword>
<dbReference type="GO" id="GO:0012505">
    <property type="term" value="C:endomembrane system"/>
    <property type="evidence" value="ECO:0007669"/>
    <property type="project" value="UniProtKB-SubCell"/>
</dbReference>
<protein>
    <submittedName>
        <fullName evidence="13">Monovalent cation:H+ antiporter-2, CPA2 family</fullName>
    </submittedName>
</protein>
<evidence type="ECO:0000256" key="6">
    <source>
        <dbReference type="ARBA" id="ARBA00022692"/>
    </source>
</evidence>
<dbReference type="InterPro" id="IPR038770">
    <property type="entry name" value="Na+/solute_symporter_sf"/>
</dbReference>
<dbReference type="EMBL" id="AP023086">
    <property type="protein sequence ID" value="BCD98872.1"/>
    <property type="molecule type" value="Genomic_DNA"/>
</dbReference>
<feature type="transmembrane region" description="Helical" evidence="11">
    <location>
        <begin position="62"/>
        <end position="82"/>
    </location>
</feature>
<feature type="domain" description="RCK N-terminal" evidence="12">
    <location>
        <begin position="412"/>
        <end position="529"/>
    </location>
</feature>
<evidence type="ECO:0000256" key="1">
    <source>
        <dbReference type="ARBA" id="ARBA00004127"/>
    </source>
</evidence>
<dbReference type="PROSITE" id="PS51201">
    <property type="entry name" value="RCK_N"/>
    <property type="match status" value="1"/>
</dbReference>
<evidence type="ECO:0000256" key="4">
    <source>
        <dbReference type="ARBA" id="ARBA00022449"/>
    </source>
</evidence>
<dbReference type="GO" id="GO:1902600">
    <property type="term" value="P:proton transmembrane transport"/>
    <property type="evidence" value="ECO:0007669"/>
    <property type="project" value="InterPro"/>
</dbReference>
<feature type="transmembrane region" description="Helical" evidence="11">
    <location>
        <begin position="366"/>
        <end position="386"/>
    </location>
</feature>
<evidence type="ECO:0000256" key="9">
    <source>
        <dbReference type="ARBA" id="ARBA00023065"/>
    </source>
</evidence>
<dbReference type="InterPro" id="IPR003148">
    <property type="entry name" value="RCK_N"/>
</dbReference>
<feature type="transmembrane region" description="Helical" evidence="11">
    <location>
        <begin position="94"/>
        <end position="116"/>
    </location>
</feature>
<evidence type="ECO:0000256" key="7">
    <source>
        <dbReference type="ARBA" id="ARBA00022958"/>
    </source>
</evidence>
<dbReference type="PANTHER" id="PTHR46157">
    <property type="entry name" value="K(+) EFFLUX ANTIPORTER 3, CHLOROPLASTIC"/>
    <property type="match status" value="1"/>
</dbReference>
<dbReference type="Pfam" id="PF00999">
    <property type="entry name" value="Na_H_Exchanger"/>
    <property type="match status" value="1"/>
</dbReference>
<keyword evidence="10 11" id="KW-0472">Membrane</keyword>
<comment type="subcellular location">
    <subcellularLocation>
        <location evidence="1">Endomembrane system</location>
        <topology evidence="1">Multi-pass membrane protein</topology>
    </subcellularLocation>
</comment>
<accession>A0AAN1WJS1</accession>
<keyword evidence="9" id="KW-0406">Ion transport</keyword>
<feature type="transmembrane region" description="Helical" evidence="11">
    <location>
        <begin position="279"/>
        <end position="298"/>
    </location>
</feature>
<keyword evidence="7" id="KW-0630">Potassium</keyword>
<gene>
    <name evidence="13" type="ORF">MARGE09_P3073</name>
</gene>
<dbReference type="FunFam" id="3.40.50.720:FF:000036">
    <property type="entry name" value="Glutathione-regulated potassium-efflux system protein KefB"/>
    <property type="match status" value="1"/>
</dbReference>
<dbReference type="InterPro" id="IPR036291">
    <property type="entry name" value="NAD(P)-bd_dom_sf"/>
</dbReference>